<dbReference type="RefSeq" id="WP_048120074.1">
    <property type="nucleotide sequence ID" value="NZ_CP009530.1"/>
</dbReference>
<dbReference type="GeneID" id="24885891"/>
<evidence type="ECO:0000313" key="17">
    <source>
        <dbReference type="EMBL" id="AKB58415.1"/>
    </source>
</evidence>
<keyword evidence="5 14" id="KW-0444">Lipid biosynthesis</keyword>
<dbReference type="GO" id="GO:0000287">
    <property type="term" value="F:magnesium ion binding"/>
    <property type="evidence" value="ECO:0007669"/>
    <property type="project" value="UniProtKB-UniRule"/>
</dbReference>
<dbReference type="PATRIC" id="fig|1434106.5.peg.2433"/>
<keyword evidence="7 14" id="KW-0547">Nucleotide-binding</keyword>
<comment type="cofactor">
    <cofactor evidence="14">
        <name>Mg(2+)</name>
        <dbReference type="ChEBI" id="CHEBI:18420"/>
    </cofactor>
</comment>
<dbReference type="Gene3D" id="3.30.230.10">
    <property type="match status" value="2"/>
</dbReference>
<dbReference type="EC" id="2.7.1.36" evidence="3 14"/>
<evidence type="ECO:0000256" key="14">
    <source>
        <dbReference type="HAMAP-Rule" id="MF_00217"/>
    </source>
</evidence>
<dbReference type="HAMAP" id="MF_00217">
    <property type="entry name" value="Mevalonate_kinase"/>
    <property type="match status" value="1"/>
</dbReference>
<dbReference type="PRINTS" id="PR00959">
    <property type="entry name" value="MEVGALKINASE"/>
</dbReference>
<dbReference type="EMBL" id="CP009530">
    <property type="protein sequence ID" value="AKB58415.1"/>
    <property type="molecule type" value="Genomic_DNA"/>
</dbReference>
<evidence type="ECO:0000256" key="5">
    <source>
        <dbReference type="ARBA" id="ARBA00022516"/>
    </source>
</evidence>
<comment type="function">
    <text evidence="14">Catalyzes the phosphorylation of (R)-mevalonate (MVA) to (R)-mevalonate 5-phosphate (MVAP). Functions in the mevalonate (MVA) pathway leading to isopentenyl diphosphate (IPP), a key precursor for the biosynthesis of isoprenoid compounds such as archaeal membrane lipids.</text>
</comment>
<dbReference type="InterPro" id="IPR006203">
    <property type="entry name" value="GHMP_knse_ATP-bd_CS"/>
</dbReference>
<dbReference type="GO" id="GO:0004496">
    <property type="term" value="F:mevalonate kinase activity"/>
    <property type="evidence" value="ECO:0007669"/>
    <property type="project" value="UniProtKB-UniRule"/>
</dbReference>
<feature type="active site" description="Proton acceptor" evidence="14">
    <location>
        <position position="181"/>
    </location>
</feature>
<feature type="binding site" evidence="14">
    <location>
        <begin position="130"/>
        <end position="140"/>
    </location>
    <ligand>
        <name>ATP</name>
        <dbReference type="ChEBI" id="CHEBI:30616"/>
    </ligand>
</feature>
<proteinExistence type="inferred from homology"/>
<evidence type="ECO:0000256" key="8">
    <source>
        <dbReference type="ARBA" id="ARBA00022777"/>
    </source>
</evidence>
<dbReference type="GeneID" id="24800907"/>
<keyword evidence="8 14" id="KW-0418">Kinase</keyword>
<keyword evidence="10 14" id="KW-0460">Magnesium</keyword>
<dbReference type="KEGG" id="mbar:MSBR2_1899"/>
<evidence type="ECO:0000256" key="3">
    <source>
        <dbReference type="ARBA" id="ARBA00012103"/>
    </source>
</evidence>
<dbReference type="SUPFAM" id="SSF55060">
    <property type="entry name" value="GHMP Kinase, C-terminal domain"/>
    <property type="match status" value="1"/>
</dbReference>
<dbReference type="Gene3D" id="3.30.70.890">
    <property type="entry name" value="GHMP kinase, C-terminal domain"/>
    <property type="match status" value="1"/>
</dbReference>
<reference evidence="17 18" key="1">
    <citation type="submission" date="2014-07" db="EMBL/GenBank/DDBJ databases">
        <title>Methanogenic archaea and the global carbon cycle.</title>
        <authorList>
            <person name="Henriksen J.R."/>
            <person name="Luke J."/>
            <person name="Reinhart S."/>
            <person name="Benedict M.N."/>
            <person name="Youngblut N.D."/>
            <person name="Metcalf M.E."/>
            <person name="Whitaker R.J."/>
            <person name="Metcalf W.W."/>
        </authorList>
    </citation>
    <scope>NUCLEOTIDE SEQUENCE [LARGE SCALE GENOMIC DNA]</scope>
    <source>
        <strain evidence="17 18">227</strain>
    </source>
</reference>
<dbReference type="PANTHER" id="PTHR43290:SF2">
    <property type="entry name" value="MEVALONATE KINASE"/>
    <property type="match status" value="1"/>
</dbReference>
<comment type="catalytic activity">
    <reaction evidence="14">
        <text>(R)-mevalonate + ATP = (R)-5-phosphomevalonate + ADP + H(+)</text>
        <dbReference type="Rhea" id="RHEA:17065"/>
        <dbReference type="ChEBI" id="CHEBI:15378"/>
        <dbReference type="ChEBI" id="CHEBI:30616"/>
        <dbReference type="ChEBI" id="CHEBI:36464"/>
        <dbReference type="ChEBI" id="CHEBI:58146"/>
        <dbReference type="ChEBI" id="CHEBI:456216"/>
        <dbReference type="EC" id="2.7.1.36"/>
    </reaction>
</comment>
<dbReference type="InterPro" id="IPR006205">
    <property type="entry name" value="Mev_gal_kin"/>
</dbReference>
<dbReference type="SUPFAM" id="SSF54211">
    <property type="entry name" value="Ribosomal protein S5 domain 2-like"/>
    <property type="match status" value="2"/>
</dbReference>
<dbReference type="GO" id="GO:0005524">
    <property type="term" value="F:ATP binding"/>
    <property type="evidence" value="ECO:0007669"/>
    <property type="project" value="UniProtKB-UniRule"/>
</dbReference>
<dbReference type="HOGENOM" id="CLU_017814_0_0_2"/>
<evidence type="ECO:0000256" key="13">
    <source>
        <dbReference type="ARBA" id="ARBA00029438"/>
    </source>
</evidence>
<dbReference type="GO" id="GO:0019287">
    <property type="term" value="P:isopentenyl diphosphate biosynthetic process, mevalonate pathway"/>
    <property type="evidence" value="ECO:0007669"/>
    <property type="project" value="UniProtKB-UniRule"/>
</dbReference>
<dbReference type="Pfam" id="PF08544">
    <property type="entry name" value="GHMP_kinases_C"/>
    <property type="match status" value="1"/>
</dbReference>
<keyword evidence="6 14" id="KW-0808">Transferase</keyword>
<evidence type="ECO:0000259" key="15">
    <source>
        <dbReference type="Pfam" id="PF00288"/>
    </source>
</evidence>
<dbReference type="InterPro" id="IPR013750">
    <property type="entry name" value="GHMP_kinase_C_dom"/>
</dbReference>
<dbReference type="InterPro" id="IPR036554">
    <property type="entry name" value="GHMP_kinase_C_sf"/>
</dbReference>
<dbReference type="PANTHER" id="PTHR43290">
    <property type="entry name" value="MEVALONATE KINASE"/>
    <property type="match status" value="1"/>
</dbReference>
<evidence type="ECO:0000256" key="12">
    <source>
        <dbReference type="ARBA" id="ARBA00023229"/>
    </source>
</evidence>
<evidence type="ECO:0000256" key="7">
    <source>
        <dbReference type="ARBA" id="ARBA00022741"/>
    </source>
</evidence>
<evidence type="ECO:0000256" key="1">
    <source>
        <dbReference type="ARBA" id="ARBA00004496"/>
    </source>
</evidence>
<dbReference type="UniPathway" id="UPA00057">
    <property type="reaction ID" value="UER00098"/>
</dbReference>
<name>A0A0E3R1Q6_METBA</name>
<dbReference type="PROSITE" id="PS00627">
    <property type="entry name" value="GHMP_KINASES_ATP"/>
    <property type="match status" value="1"/>
</dbReference>
<keyword evidence="12 14" id="KW-0414">Isoprene biosynthesis</keyword>
<keyword evidence="4 14" id="KW-0963">Cytoplasm</keyword>
<dbReference type="Pfam" id="PF00288">
    <property type="entry name" value="GHMP_kinases_N"/>
    <property type="match status" value="1"/>
</dbReference>
<dbReference type="AlphaFoldDB" id="A0A0E3R1Q6"/>
<protein>
    <recommendedName>
        <fullName evidence="3 14">Mevalonate kinase</fullName>
        <shortName evidence="14">MK</shortName>
        <shortName evidence="14">MVK</shortName>
        <ecNumber evidence="3 14">2.7.1.36</ecNumber>
    </recommendedName>
</protein>
<dbReference type="GO" id="GO:0005829">
    <property type="term" value="C:cytosol"/>
    <property type="evidence" value="ECO:0007669"/>
    <property type="project" value="TreeGrafter"/>
</dbReference>
<accession>A0A0E3R1Q6</accession>
<evidence type="ECO:0000313" key="18">
    <source>
        <dbReference type="Proteomes" id="UP000033079"/>
    </source>
</evidence>
<keyword evidence="9 14" id="KW-0067">ATP-binding</keyword>
<gene>
    <name evidence="14" type="primary">mvk</name>
    <name evidence="17" type="ORF">MSBR2_1899</name>
</gene>
<evidence type="ECO:0000256" key="9">
    <source>
        <dbReference type="ARBA" id="ARBA00022840"/>
    </source>
</evidence>
<evidence type="ECO:0000259" key="16">
    <source>
        <dbReference type="Pfam" id="PF08544"/>
    </source>
</evidence>
<comment type="subunit">
    <text evidence="14">Homodimer.</text>
</comment>
<comment type="subcellular location">
    <subcellularLocation>
        <location evidence="1 14">Cytoplasm</location>
    </subcellularLocation>
</comment>
<dbReference type="InterPro" id="IPR022937">
    <property type="entry name" value="Mevalonate_kinase_arc"/>
</dbReference>
<evidence type="ECO:0000256" key="6">
    <source>
        <dbReference type="ARBA" id="ARBA00022679"/>
    </source>
</evidence>
<dbReference type="InterPro" id="IPR020568">
    <property type="entry name" value="Ribosomal_Su5_D2-typ_SF"/>
</dbReference>
<evidence type="ECO:0000256" key="4">
    <source>
        <dbReference type="ARBA" id="ARBA00022490"/>
    </source>
</evidence>
<feature type="domain" description="GHMP kinase N-terminal" evidence="15">
    <location>
        <begin position="107"/>
        <end position="189"/>
    </location>
</feature>
<feature type="domain" description="GHMP kinase C-terminal" evidence="16">
    <location>
        <begin position="252"/>
        <end position="316"/>
    </location>
</feature>
<comment type="similarity">
    <text evidence="2 14">Belongs to the GHMP kinase family. Mevalonate kinase subfamily.</text>
</comment>
<dbReference type="InterPro" id="IPR014721">
    <property type="entry name" value="Ribsml_uS5_D2-typ_fold_subgr"/>
</dbReference>
<comment type="pathway">
    <text evidence="13 14">Isoprenoid biosynthesis; isopentenyl diphosphate biosynthesis via mevalonate pathway; isopentenyl diphosphate from (R)-mevalonate: step 1/3.</text>
</comment>
<organism evidence="17 18">
    <name type="scientific">Methanosarcina barkeri 227</name>
    <dbReference type="NCBI Taxonomy" id="1434106"/>
    <lineage>
        <taxon>Archaea</taxon>
        <taxon>Methanobacteriati</taxon>
        <taxon>Methanobacteriota</taxon>
        <taxon>Stenosarchaea group</taxon>
        <taxon>Methanomicrobia</taxon>
        <taxon>Methanosarcinales</taxon>
        <taxon>Methanosarcinaceae</taxon>
        <taxon>Methanosarcina</taxon>
    </lineage>
</organism>
<evidence type="ECO:0000256" key="2">
    <source>
        <dbReference type="ARBA" id="ARBA00006495"/>
    </source>
</evidence>
<evidence type="ECO:0000256" key="11">
    <source>
        <dbReference type="ARBA" id="ARBA00023098"/>
    </source>
</evidence>
<dbReference type="InterPro" id="IPR006204">
    <property type="entry name" value="GHMP_kinase_N_dom"/>
</dbReference>
<sequence length="356" mass="37112">MVSCSAPGKIYLFGEHAVVYGETAIACAIDLRTRVRAEISDSVVIQSQIGRTGIDFEKHPYISSAIEKIREIVPVKKGAPVKGVYLDIDSDIDSGLGSSTAVTIASTVVEKMRKITPVKGVYLNIDSDIPIGSGLGSSAAVTIASIGALNELFGCGLSLDEIAKLGHEIEIEIQGAASPTDTYVSTFGGVVTIPDRRKLRTPECGIVIGDTGVFSSTKKLVADVRKLRESYPKLIEPLMASIGQISKIGEPLVLAGDYPSIGRLMNVNQGLLDALGVNILELSRLIYAAREAGAFGAKITGAGGGGCMIALTAPDKCTQVAGAIAKAGGKATITKPSEQGLRFDSIEPKSSECASD</sequence>
<dbReference type="NCBIfam" id="TIGR00549">
    <property type="entry name" value="mevalon_kin"/>
    <property type="match status" value="1"/>
</dbReference>
<keyword evidence="11 14" id="KW-0443">Lipid metabolism</keyword>
<dbReference type="Proteomes" id="UP000033079">
    <property type="component" value="Chromosome"/>
</dbReference>
<evidence type="ECO:0000256" key="10">
    <source>
        <dbReference type="ARBA" id="ARBA00022842"/>
    </source>
</evidence>